<proteinExistence type="predicted"/>
<dbReference type="OrthoDB" id="3734014at2"/>
<gene>
    <name evidence="2" type="ORF">EWH70_09880</name>
</gene>
<dbReference type="EMBL" id="SFCC01000004">
    <property type="protein sequence ID" value="RZQ64280.1"/>
    <property type="molecule type" value="Genomic_DNA"/>
</dbReference>
<evidence type="ECO:0000313" key="3">
    <source>
        <dbReference type="Proteomes" id="UP000292003"/>
    </source>
</evidence>
<evidence type="ECO:0008006" key="4">
    <source>
        <dbReference type="Google" id="ProtNLM"/>
    </source>
</evidence>
<evidence type="ECO:0000256" key="1">
    <source>
        <dbReference type="SAM" id="SignalP"/>
    </source>
</evidence>
<dbReference type="AlphaFoldDB" id="A0A4Q7J959"/>
<keyword evidence="3" id="KW-1185">Reference proteome</keyword>
<keyword evidence="1" id="KW-0732">Signal</keyword>
<feature type="chain" id="PRO_5020182343" description="SH3 domain-containing protein" evidence="1">
    <location>
        <begin position="26"/>
        <end position="344"/>
    </location>
</feature>
<dbReference type="RefSeq" id="WP_130474993.1">
    <property type="nucleotide sequence ID" value="NZ_SFCC01000004.1"/>
</dbReference>
<sequence length="344" mass="36985">MIGRCLAVVVLVAGFLTAPGIPAWSAPADPTLTVHDLPVREFGTVVDTVTVSGGGEVDVRGRTADGQWTEWVPAAPEAVLPARSVAVQARVVRPRAGEPRVDVHARFTGRAGRIDSDLATYRVFATREGLVGGKTANGHIITQRDHFVALPSRRGLSARAGGDYTVRVCTTDGARCEWAPVWDVGPWNTKDDYWNLGRASWPDLPRGMPQAQAAYQKGHNGGKDQFGRKVANPAGIDLADGTFWDGLKLKTNAWVDVTYEWTGQWRGGTVMTVAGDHLNVRDGTNSAARQVGIAARHARIPVECAEAGELVDGTQGSTDQWLRLTPGRYVSAAYVRTEQTPAPC</sequence>
<dbReference type="Proteomes" id="UP000292003">
    <property type="component" value="Unassembled WGS sequence"/>
</dbReference>
<evidence type="ECO:0000313" key="2">
    <source>
        <dbReference type="EMBL" id="RZQ64280.1"/>
    </source>
</evidence>
<organism evidence="2 3">
    <name type="scientific">Amycolatopsis suaedae</name>
    <dbReference type="NCBI Taxonomy" id="2510978"/>
    <lineage>
        <taxon>Bacteria</taxon>
        <taxon>Bacillati</taxon>
        <taxon>Actinomycetota</taxon>
        <taxon>Actinomycetes</taxon>
        <taxon>Pseudonocardiales</taxon>
        <taxon>Pseudonocardiaceae</taxon>
        <taxon>Amycolatopsis</taxon>
    </lineage>
</organism>
<comment type="caution">
    <text evidence="2">The sequence shown here is derived from an EMBL/GenBank/DDBJ whole genome shotgun (WGS) entry which is preliminary data.</text>
</comment>
<reference evidence="2 3" key="1">
    <citation type="submission" date="2019-02" db="EMBL/GenBank/DDBJ databases">
        <title>Draft genome sequence of Amycolatopsis sp. 8-3EHSu isolated from roots of Suaeda maritima.</title>
        <authorList>
            <person name="Duangmal K."/>
            <person name="Chantavorakit T."/>
        </authorList>
    </citation>
    <scope>NUCLEOTIDE SEQUENCE [LARGE SCALE GENOMIC DNA]</scope>
    <source>
        <strain evidence="2 3">8-3EHSu</strain>
    </source>
</reference>
<name>A0A4Q7J959_9PSEU</name>
<feature type="signal peptide" evidence="1">
    <location>
        <begin position="1"/>
        <end position="25"/>
    </location>
</feature>
<accession>A0A4Q7J959</accession>
<protein>
    <recommendedName>
        <fullName evidence="4">SH3 domain-containing protein</fullName>
    </recommendedName>
</protein>